<name>A0A0B7N547_9FUNG</name>
<reference evidence="3 4" key="1">
    <citation type="submission" date="2014-09" db="EMBL/GenBank/DDBJ databases">
        <authorList>
            <person name="Ellenberger Sabrina"/>
        </authorList>
    </citation>
    <scope>NUCLEOTIDE SEQUENCE [LARGE SCALE GENOMIC DNA]</scope>
    <source>
        <strain evidence="3 4">CBS 412.66</strain>
    </source>
</reference>
<feature type="compositionally biased region" description="Low complexity" evidence="1">
    <location>
        <begin position="185"/>
        <end position="199"/>
    </location>
</feature>
<evidence type="ECO:0000256" key="1">
    <source>
        <dbReference type="SAM" id="MobiDB-lite"/>
    </source>
</evidence>
<dbReference type="AlphaFoldDB" id="A0A0B7N547"/>
<protein>
    <recommendedName>
        <fullName evidence="2">Grh/CP2 DB domain-containing protein</fullName>
    </recommendedName>
</protein>
<dbReference type="GO" id="GO:0000978">
    <property type="term" value="F:RNA polymerase II cis-regulatory region sequence-specific DNA binding"/>
    <property type="evidence" value="ECO:0007669"/>
    <property type="project" value="TreeGrafter"/>
</dbReference>
<dbReference type="PROSITE" id="PS51968">
    <property type="entry name" value="GRH_CP2_DB"/>
    <property type="match status" value="1"/>
</dbReference>
<keyword evidence="4" id="KW-1185">Reference proteome</keyword>
<proteinExistence type="predicted"/>
<organism evidence="3 4">
    <name type="scientific">Parasitella parasitica</name>
    <dbReference type="NCBI Taxonomy" id="35722"/>
    <lineage>
        <taxon>Eukaryota</taxon>
        <taxon>Fungi</taxon>
        <taxon>Fungi incertae sedis</taxon>
        <taxon>Mucoromycota</taxon>
        <taxon>Mucoromycotina</taxon>
        <taxon>Mucoromycetes</taxon>
        <taxon>Mucorales</taxon>
        <taxon>Mucorineae</taxon>
        <taxon>Mucoraceae</taxon>
        <taxon>Parasitella</taxon>
    </lineage>
</organism>
<dbReference type="Pfam" id="PF04516">
    <property type="entry name" value="CP2"/>
    <property type="match status" value="1"/>
</dbReference>
<feature type="region of interest" description="Disordered" evidence="1">
    <location>
        <begin position="180"/>
        <end position="199"/>
    </location>
</feature>
<dbReference type="PANTHER" id="PTHR11037:SF20">
    <property type="entry name" value="PROTEIN GRAINYHEAD"/>
    <property type="match status" value="1"/>
</dbReference>
<sequence>MLHIHSFDQHFYSSIQNTDIAEIDEIQSSSSSLFSLKDTSPIQYHYHSSQESPLDHFLMNDDSGQPLYQQHNLDLTYPSSSDWSISNKSSPHPPQHCAVIHEDVYALPSTAIPPPQPQTTPFIPYDNSMNNFPGMAVPSPDNLYQQFNSWSATNNNQFSPQDVKETDRFNHAMASPDFLLHNSKKSSTPSSSSVIPSNSQPNYLNLFPSTADIYQRPNSIQFTSGQDANKFHPRFKSANARLDPYSEPHNQVYQQQQQFIPQPLVSNNAVDQGLFIDESVSSPTDLQAFNQDKKDAASDNKNMPFQFNAVLHAPTAVTKKQDEQSVTYLNRGQAYLLDLESNTTDSTLTSTVSIAFHEPSHRQIAENYWKYWISQQENPNEARAIGLDVNQTTGVYNIRMVSFDRISFDWQGRFGAKVYIRFNCLSTDFSRIKGVKGIPMRAIVETTGLRYASLPSDSLSFKGSFERTVTNNIEGYDYREACYCKIKLFRDKGAERKNKDDKKQMAKQMEKVIASTNGHPEQHPLWPIISQTHQPTSSLLEIPTSPDITIDELSDLGDLLAVDDKLSLPPPVAPLDKPVTTETTAISKMTNAFLPKRKRSASDQPSKQQALSVVKKQRKVTTAPFQSVLSFYVWTQNFSSTPREVFLDSFTTHNLKLKLAAVLAVHPSRISEILWRKKRNNEQEKMSDVLVLVEDTFISEHILDGEMMNVDWEMKVDGNLRLILEF</sequence>
<dbReference type="GO" id="GO:0001228">
    <property type="term" value="F:DNA-binding transcription activator activity, RNA polymerase II-specific"/>
    <property type="evidence" value="ECO:0007669"/>
    <property type="project" value="TreeGrafter"/>
</dbReference>
<dbReference type="InterPro" id="IPR040167">
    <property type="entry name" value="TF_CP2-like"/>
</dbReference>
<evidence type="ECO:0000259" key="2">
    <source>
        <dbReference type="PROSITE" id="PS51968"/>
    </source>
</evidence>
<dbReference type="GO" id="GO:0005634">
    <property type="term" value="C:nucleus"/>
    <property type="evidence" value="ECO:0007669"/>
    <property type="project" value="TreeGrafter"/>
</dbReference>
<evidence type="ECO:0000313" key="3">
    <source>
        <dbReference type="EMBL" id="CEP13408.1"/>
    </source>
</evidence>
<dbReference type="Proteomes" id="UP000054107">
    <property type="component" value="Unassembled WGS sequence"/>
</dbReference>
<dbReference type="PANTHER" id="PTHR11037">
    <property type="entry name" value="TRANSCRIPTION FACTOR CP2"/>
    <property type="match status" value="1"/>
</dbReference>
<dbReference type="EMBL" id="LN729576">
    <property type="protein sequence ID" value="CEP13408.1"/>
    <property type="molecule type" value="Genomic_DNA"/>
</dbReference>
<dbReference type="InterPro" id="IPR007604">
    <property type="entry name" value="CP2"/>
</dbReference>
<accession>A0A0B7N547</accession>
<evidence type="ECO:0000313" key="4">
    <source>
        <dbReference type="Proteomes" id="UP000054107"/>
    </source>
</evidence>
<dbReference type="STRING" id="35722.A0A0B7N547"/>
<feature type="domain" description="Grh/CP2 DB" evidence="2">
    <location>
        <begin position="303"/>
        <end position="556"/>
    </location>
</feature>
<gene>
    <name evidence="3" type="primary">PARPA_07469.1 scaffold 27627</name>
</gene>
<dbReference type="OrthoDB" id="7680836at2759"/>